<dbReference type="AlphaFoldDB" id="A0A4P7A1B4"/>
<sequence>MSERKPPHQQMSEENNGLTDAQEVLYNEEFNEADKALGLEGVKGIKKKDKKDHDKYQN</sequence>
<dbReference type="OrthoDB" id="2439672at2"/>
<dbReference type="RefSeq" id="WP_134210948.1">
    <property type="nucleotide sequence ID" value="NZ_CP038015.1"/>
</dbReference>
<evidence type="ECO:0000313" key="2">
    <source>
        <dbReference type="EMBL" id="QBP42398.1"/>
    </source>
</evidence>
<accession>A0A4P7A1B4</accession>
<protein>
    <submittedName>
        <fullName evidence="2">YfhE family protein</fullName>
    </submittedName>
</protein>
<organism evidence="2 3">
    <name type="scientific">Paenisporosarcina antarctica</name>
    <dbReference type="NCBI Taxonomy" id="417367"/>
    <lineage>
        <taxon>Bacteria</taxon>
        <taxon>Bacillati</taxon>
        <taxon>Bacillota</taxon>
        <taxon>Bacilli</taxon>
        <taxon>Bacillales</taxon>
        <taxon>Caryophanaceae</taxon>
        <taxon>Paenisporosarcina</taxon>
    </lineage>
</organism>
<name>A0A4P7A1B4_9BACL</name>
<keyword evidence="3" id="KW-1185">Reference proteome</keyword>
<reference evidence="2 3" key="1">
    <citation type="submission" date="2019-03" db="EMBL/GenBank/DDBJ databases">
        <title>Complete genome sequence of Paenisporosarcina antarctica CGMCC 1.6503T.</title>
        <authorList>
            <person name="Rong J.-C."/>
            <person name="Chi N.-Y."/>
            <person name="Zhang Q.-F."/>
        </authorList>
    </citation>
    <scope>NUCLEOTIDE SEQUENCE [LARGE SCALE GENOMIC DNA]</scope>
    <source>
        <strain evidence="2 3">CGMCC 1.6503</strain>
    </source>
</reference>
<feature type="compositionally biased region" description="Polar residues" evidence="1">
    <location>
        <begin position="9"/>
        <end position="19"/>
    </location>
</feature>
<dbReference type="Pfam" id="PF14152">
    <property type="entry name" value="YfhE"/>
    <property type="match status" value="1"/>
</dbReference>
<evidence type="ECO:0000256" key="1">
    <source>
        <dbReference type="SAM" id="MobiDB-lite"/>
    </source>
</evidence>
<proteinExistence type="predicted"/>
<feature type="region of interest" description="Disordered" evidence="1">
    <location>
        <begin position="1"/>
        <end position="58"/>
    </location>
</feature>
<gene>
    <name evidence="2" type="ORF">E2636_15095</name>
</gene>
<dbReference type="Proteomes" id="UP000294292">
    <property type="component" value="Chromosome"/>
</dbReference>
<dbReference type="InterPro" id="IPR025437">
    <property type="entry name" value="YfhE-like"/>
</dbReference>
<evidence type="ECO:0000313" key="3">
    <source>
        <dbReference type="Proteomes" id="UP000294292"/>
    </source>
</evidence>
<dbReference type="EMBL" id="CP038015">
    <property type="protein sequence ID" value="QBP42398.1"/>
    <property type="molecule type" value="Genomic_DNA"/>
</dbReference>
<dbReference type="KEGG" id="panc:E2636_15095"/>